<proteinExistence type="predicted"/>
<evidence type="ECO:0000313" key="2">
    <source>
        <dbReference type="EMBL" id="TNN29117.1"/>
    </source>
</evidence>
<feature type="compositionally biased region" description="Polar residues" evidence="1">
    <location>
        <begin position="153"/>
        <end position="170"/>
    </location>
</feature>
<dbReference type="Proteomes" id="UP000314294">
    <property type="component" value="Unassembled WGS sequence"/>
</dbReference>
<evidence type="ECO:0000313" key="3">
    <source>
        <dbReference type="Proteomes" id="UP000314294"/>
    </source>
</evidence>
<comment type="caution">
    <text evidence="2">The sequence shown here is derived from an EMBL/GenBank/DDBJ whole genome shotgun (WGS) entry which is preliminary data.</text>
</comment>
<evidence type="ECO:0000256" key="1">
    <source>
        <dbReference type="SAM" id="MobiDB-lite"/>
    </source>
</evidence>
<sequence length="182" mass="19384">MTKTYGPHSCWVTSQRSVRGSATWRYAARRGAAAATHLHVREAHPHQEVGRPVAAAGHRHGGGPRALAEQLGHQEPGDGPGPHLEERHEAEHGRHADVGHPAEPVLRRRSVTRARRRGRSQALTSSAMATVRKAADTAMPIRPASCSGRRPARSTTNSCGGRSVSATRSGALQVGGHSPTPR</sequence>
<reference evidence="2 3" key="1">
    <citation type="submission" date="2019-03" db="EMBL/GenBank/DDBJ databases">
        <title>First draft genome of Liparis tanakae, snailfish: a comprehensive survey of snailfish specific genes.</title>
        <authorList>
            <person name="Kim W."/>
            <person name="Song I."/>
            <person name="Jeong J.-H."/>
            <person name="Kim D."/>
            <person name="Kim S."/>
            <person name="Ryu S."/>
            <person name="Song J.Y."/>
            <person name="Lee S.K."/>
        </authorList>
    </citation>
    <scope>NUCLEOTIDE SEQUENCE [LARGE SCALE GENOMIC DNA]</scope>
    <source>
        <tissue evidence="2">Muscle</tissue>
    </source>
</reference>
<dbReference type="EMBL" id="SRLO01006045">
    <property type="protein sequence ID" value="TNN29117.1"/>
    <property type="molecule type" value="Genomic_DNA"/>
</dbReference>
<feature type="compositionally biased region" description="Basic and acidic residues" evidence="1">
    <location>
        <begin position="83"/>
        <end position="100"/>
    </location>
</feature>
<feature type="region of interest" description="Disordered" evidence="1">
    <location>
        <begin position="43"/>
        <end position="182"/>
    </location>
</feature>
<organism evidence="2 3">
    <name type="scientific">Liparis tanakae</name>
    <name type="common">Tanaka's snailfish</name>
    <dbReference type="NCBI Taxonomy" id="230148"/>
    <lineage>
        <taxon>Eukaryota</taxon>
        <taxon>Metazoa</taxon>
        <taxon>Chordata</taxon>
        <taxon>Craniata</taxon>
        <taxon>Vertebrata</taxon>
        <taxon>Euteleostomi</taxon>
        <taxon>Actinopterygii</taxon>
        <taxon>Neopterygii</taxon>
        <taxon>Teleostei</taxon>
        <taxon>Neoteleostei</taxon>
        <taxon>Acanthomorphata</taxon>
        <taxon>Eupercaria</taxon>
        <taxon>Perciformes</taxon>
        <taxon>Cottioidei</taxon>
        <taxon>Cottales</taxon>
        <taxon>Liparidae</taxon>
        <taxon>Liparis</taxon>
    </lineage>
</organism>
<protein>
    <submittedName>
        <fullName evidence="2">Uncharacterized protein</fullName>
    </submittedName>
</protein>
<gene>
    <name evidence="2" type="ORF">EYF80_060735</name>
</gene>
<feature type="compositionally biased region" description="Basic residues" evidence="1">
    <location>
        <begin position="107"/>
        <end position="119"/>
    </location>
</feature>
<dbReference type="AlphaFoldDB" id="A0A4Z2EJJ9"/>
<keyword evidence="3" id="KW-1185">Reference proteome</keyword>
<name>A0A4Z2EJJ9_9TELE</name>
<accession>A0A4Z2EJJ9</accession>